<dbReference type="Proteomes" id="UP001062846">
    <property type="component" value="Chromosome 7"/>
</dbReference>
<name>A0ACC0N2E0_RHOML</name>
<proteinExistence type="predicted"/>
<evidence type="ECO:0000313" key="2">
    <source>
        <dbReference type="Proteomes" id="UP001062846"/>
    </source>
</evidence>
<dbReference type="EMBL" id="CM046394">
    <property type="protein sequence ID" value="KAI8547421.1"/>
    <property type="molecule type" value="Genomic_DNA"/>
</dbReference>
<protein>
    <submittedName>
        <fullName evidence="1">Uncharacterized protein</fullName>
    </submittedName>
</protein>
<reference evidence="1" key="1">
    <citation type="submission" date="2022-02" db="EMBL/GenBank/DDBJ databases">
        <title>Plant Genome Project.</title>
        <authorList>
            <person name="Zhang R.-G."/>
        </authorList>
    </citation>
    <scope>NUCLEOTIDE SEQUENCE</scope>
    <source>
        <strain evidence="1">AT1</strain>
    </source>
</reference>
<evidence type="ECO:0000313" key="1">
    <source>
        <dbReference type="EMBL" id="KAI8547421.1"/>
    </source>
</evidence>
<organism evidence="1 2">
    <name type="scientific">Rhododendron molle</name>
    <name type="common">Chinese azalea</name>
    <name type="synonym">Azalea mollis</name>
    <dbReference type="NCBI Taxonomy" id="49168"/>
    <lineage>
        <taxon>Eukaryota</taxon>
        <taxon>Viridiplantae</taxon>
        <taxon>Streptophyta</taxon>
        <taxon>Embryophyta</taxon>
        <taxon>Tracheophyta</taxon>
        <taxon>Spermatophyta</taxon>
        <taxon>Magnoliopsida</taxon>
        <taxon>eudicotyledons</taxon>
        <taxon>Gunneridae</taxon>
        <taxon>Pentapetalae</taxon>
        <taxon>asterids</taxon>
        <taxon>Ericales</taxon>
        <taxon>Ericaceae</taxon>
        <taxon>Ericoideae</taxon>
        <taxon>Rhodoreae</taxon>
        <taxon>Rhododendron</taxon>
    </lineage>
</organism>
<keyword evidence="2" id="KW-1185">Reference proteome</keyword>
<accession>A0ACC0N2E0</accession>
<gene>
    <name evidence="1" type="ORF">RHMOL_Rhmol07G0194300</name>
</gene>
<comment type="caution">
    <text evidence="1">The sequence shown here is derived from an EMBL/GenBank/DDBJ whole genome shotgun (WGS) entry which is preliminary data.</text>
</comment>
<sequence>MKEYFRKRDEAKSQVKSIPDFDDAINDDDYDLDNDDIVQLQSNTRFKKSSTHGSTSASVQSKKTRTIGPLDTYYTPEPKIGVVVENRKAKDRAKN</sequence>